<evidence type="ECO:0000256" key="2">
    <source>
        <dbReference type="ARBA" id="ARBA00022540"/>
    </source>
</evidence>
<evidence type="ECO:0000313" key="5">
    <source>
        <dbReference type="EMBL" id="GMI37250.1"/>
    </source>
</evidence>
<comment type="caution">
    <text evidence="5">The sequence shown here is derived from an EMBL/GenBank/DDBJ whole genome shotgun (WGS) entry which is preliminary data.</text>
</comment>
<keyword evidence="2" id="KW-0396">Initiation factor</keyword>
<gene>
    <name evidence="5" type="ORF">TeGR_g4110</name>
</gene>
<organism evidence="5 6">
    <name type="scientific">Tetraparma gracilis</name>
    <dbReference type="NCBI Taxonomy" id="2962635"/>
    <lineage>
        <taxon>Eukaryota</taxon>
        <taxon>Sar</taxon>
        <taxon>Stramenopiles</taxon>
        <taxon>Ochrophyta</taxon>
        <taxon>Bolidophyceae</taxon>
        <taxon>Parmales</taxon>
        <taxon>Triparmaceae</taxon>
        <taxon>Tetraparma</taxon>
    </lineage>
</organism>
<evidence type="ECO:0000256" key="3">
    <source>
        <dbReference type="ARBA" id="ARBA00022917"/>
    </source>
</evidence>
<keyword evidence="1" id="KW-0963">Cytoplasm</keyword>
<feature type="region of interest" description="Disordered" evidence="4">
    <location>
        <begin position="1"/>
        <end position="24"/>
    </location>
</feature>
<keyword evidence="6" id="KW-1185">Reference proteome</keyword>
<feature type="region of interest" description="Disordered" evidence="4">
    <location>
        <begin position="213"/>
        <end position="234"/>
    </location>
</feature>
<dbReference type="PANTHER" id="PTHR21681:SF0">
    <property type="entry name" value="EUKARYOTIC TRANSLATION INITIATION FACTOR 3 SUBUNIT J"/>
    <property type="match status" value="1"/>
</dbReference>
<evidence type="ECO:0000313" key="6">
    <source>
        <dbReference type="Proteomes" id="UP001165060"/>
    </source>
</evidence>
<feature type="compositionally biased region" description="Acidic residues" evidence="4">
    <location>
        <begin position="1"/>
        <end position="17"/>
    </location>
</feature>
<reference evidence="5 6" key="1">
    <citation type="journal article" date="2023" name="Commun. Biol.">
        <title>Genome analysis of Parmales, the sister group of diatoms, reveals the evolutionary specialization of diatoms from phago-mixotrophs to photoautotrophs.</title>
        <authorList>
            <person name="Ban H."/>
            <person name="Sato S."/>
            <person name="Yoshikawa S."/>
            <person name="Yamada K."/>
            <person name="Nakamura Y."/>
            <person name="Ichinomiya M."/>
            <person name="Sato N."/>
            <person name="Blanc-Mathieu R."/>
            <person name="Endo H."/>
            <person name="Kuwata A."/>
            <person name="Ogata H."/>
        </authorList>
    </citation>
    <scope>NUCLEOTIDE SEQUENCE [LARGE SCALE GENOMIC DNA]</scope>
</reference>
<feature type="compositionally biased region" description="Basic and acidic residues" evidence="4">
    <location>
        <begin position="222"/>
        <end position="234"/>
    </location>
</feature>
<dbReference type="InterPro" id="IPR013906">
    <property type="entry name" value="eIF3j"/>
</dbReference>
<evidence type="ECO:0000256" key="1">
    <source>
        <dbReference type="ARBA" id="ARBA00022490"/>
    </source>
</evidence>
<dbReference type="PANTHER" id="PTHR21681">
    <property type="entry name" value="EUKARYOTIC TRANSLATION INITIATION FACTOR 3 SUBUNIT J"/>
    <property type="match status" value="1"/>
</dbReference>
<protein>
    <recommendedName>
        <fullName evidence="7">Eukaryotic translation initiation factor 3 30 kDa subunit</fullName>
    </recommendedName>
</protein>
<dbReference type="Pfam" id="PF08597">
    <property type="entry name" value="eIF3_subunit"/>
    <property type="match status" value="1"/>
</dbReference>
<name>A0ABQ6N0J6_9STRA</name>
<accession>A0ABQ6N0J6</accession>
<dbReference type="InterPro" id="IPR023194">
    <property type="entry name" value="eIF3-like_dom_sf"/>
</dbReference>
<dbReference type="Gene3D" id="1.10.246.60">
    <property type="entry name" value="Eukaryotic translation initiation factor 3 like domains"/>
    <property type="match status" value="1"/>
</dbReference>
<proteinExistence type="predicted"/>
<keyword evidence="3" id="KW-0648">Protein biosynthesis</keyword>
<evidence type="ECO:0000256" key="4">
    <source>
        <dbReference type="SAM" id="MobiDB-lite"/>
    </source>
</evidence>
<dbReference type="EMBL" id="BRYB01003470">
    <property type="protein sequence ID" value="GMI37250.1"/>
    <property type="molecule type" value="Genomic_DNA"/>
</dbReference>
<dbReference type="Proteomes" id="UP001165060">
    <property type="component" value="Unassembled WGS sequence"/>
</dbReference>
<evidence type="ECO:0008006" key="7">
    <source>
        <dbReference type="Google" id="ProtNLM"/>
    </source>
</evidence>
<sequence length="261" mass="27821">MADNWDDASDDDWDVAGDDLALPTTKAPAAAWDDEEEDLAVKEKAKAEAAEAQAFKKKGNALLDKKLAEKAKKEEEELALKEMRIEAEIEAGMTPDERKAKMRQREEADAAAMADDLFGGGGADGGVGSAPASGGGAAAAAGDAVVLKDLKDYLKHARKVAAALKAGKSAYAASFMRELVQEARDALSEDDISDITKALGVIKNEKIQAAKRRVKGAASKSKAKDKAAEAKAKKIQKELAGDNDRYDAHDEFGAQYEDDFF</sequence>